<evidence type="ECO:0000313" key="2">
    <source>
        <dbReference type="EMBL" id="QEL14268.1"/>
    </source>
</evidence>
<name>A0A5C1AB69_9BACT</name>
<evidence type="ECO:0000256" key="1">
    <source>
        <dbReference type="SAM" id="MobiDB-lite"/>
    </source>
</evidence>
<dbReference type="AlphaFoldDB" id="A0A5C1AB69"/>
<gene>
    <name evidence="2" type="ORF">PX52LOC_01138</name>
</gene>
<evidence type="ECO:0000313" key="3">
    <source>
        <dbReference type="Proteomes" id="UP000324974"/>
    </source>
</evidence>
<reference evidence="3" key="1">
    <citation type="submission" date="2019-08" db="EMBL/GenBank/DDBJ databases">
        <title>Limnoglobus roseus gen. nov., sp. nov., a novel freshwater planctomycete with a giant genome from the family Gemmataceae.</title>
        <authorList>
            <person name="Kulichevskaya I.S."/>
            <person name="Naumoff D.G."/>
            <person name="Miroshnikov K."/>
            <person name="Ivanova A."/>
            <person name="Philippov D.A."/>
            <person name="Hakobyan A."/>
            <person name="Rijpstra I.C."/>
            <person name="Sinninghe Damste J.S."/>
            <person name="Liesack W."/>
            <person name="Dedysh S.N."/>
        </authorList>
    </citation>
    <scope>NUCLEOTIDE SEQUENCE [LARGE SCALE GENOMIC DNA]</scope>
    <source>
        <strain evidence="3">PX52</strain>
    </source>
</reference>
<dbReference type="Proteomes" id="UP000324974">
    <property type="component" value="Chromosome"/>
</dbReference>
<feature type="region of interest" description="Disordered" evidence="1">
    <location>
        <begin position="232"/>
        <end position="259"/>
    </location>
</feature>
<organism evidence="2 3">
    <name type="scientific">Limnoglobus roseus</name>
    <dbReference type="NCBI Taxonomy" id="2598579"/>
    <lineage>
        <taxon>Bacteria</taxon>
        <taxon>Pseudomonadati</taxon>
        <taxon>Planctomycetota</taxon>
        <taxon>Planctomycetia</taxon>
        <taxon>Gemmatales</taxon>
        <taxon>Gemmataceae</taxon>
        <taxon>Limnoglobus</taxon>
    </lineage>
</organism>
<dbReference type="KEGG" id="lrs:PX52LOC_01138"/>
<keyword evidence="3" id="KW-1185">Reference proteome</keyword>
<protein>
    <submittedName>
        <fullName evidence="2">Uncharacterized protein</fullName>
    </submittedName>
</protein>
<sequence>MPVAGLFGLGRLAPFLGRAAPAARGAVGGGGVGRALGGLGGFLDLLNLGNAVAQNLAPQVRTQVSVTVTGTPGSDFQKLYRLALSVAFGCLRARKNAGLGLLPPASTMTAHFDPVNKFLGLQISYSCSALGNLLDVGAARVKGEPIAKVLPVFVGFPNSVTGDEFSQLSLLERKLLGNVEQLEGANQVLLTDKPTLPSPAPGGDRVGRGWLEGIVARSLLEPEHLIAHPEITEVNPNGTAPSAPGSYSPLAGGRIPTPRQNVGKPDWSRYWFDRGFPTPAGVL</sequence>
<accession>A0A5C1AB69</accession>
<proteinExistence type="predicted"/>
<dbReference type="EMBL" id="CP042425">
    <property type="protein sequence ID" value="QEL14268.1"/>
    <property type="molecule type" value="Genomic_DNA"/>
</dbReference>